<evidence type="ECO:0000313" key="1">
    <source>
        <dbReference type="EMBL" id="KAK8887482.1"/>
    </source>
</evidence>
<protein>
    <submittedName>
        <fullName evidence="1">Uncharacterized protein</fullName>
    </submittedName>
</protein>
<sequence>MNINISTFDQLSLLLKSPNPPTRNVVFIDGLAITRENFISITGKLDPIGLHFNNCNFIGNNCFCSAFCGGYGIYDFSIKNSNLTGEQGKCLIGCFANEYLENLDLSNNHLGSDIEYRGPLINNRSFLEYFKMQFGYYFTLTSINLTNNGFSKKEKSDFLYYIISHFGDSEFVQL</sequence>
<dbReference type="InterPro" id="IPR032675">
    <property type="entry name" value="LRR_dom_sf"/>
</dbReference>
<dbReference type="SUPFAM" id="SSF52047">
    <property type="entry name" value="RNI-like"/>
    <property type="match status" value="1"/>
</dbReference>
<name>A0ABR2K8M5_9EUKA</name>
<keyword evidence="2" id="KW-1185">Reference proteome</keyword>
<evidence type="ECO:0000313" key="2">
    <source>
        <dbReference type="Proteomes" id="UP001470230"/>
    </source>
</evidence>
<gene>
    <name evidence="1" type="ORF">M9Y10_038529</name>
</gene>
<organism evidence="1 2">
    <name type="scientific">Tritrichomonas musculus</name>
    <dbReference type="NCBI Taxonomy" id="1915356"/>
    <lineage>
        <taxon>Eukaryota</taxon>
        <taxon>Metamonada</taxon>
        <taxon>Parabasalia</taxon>
        <taxon>Tritrichomonadida</taxon>
        <taxon>Tritrichomonadidae</taxon>
        <taxon>Tritrichomonas</taxon>
    </lineage>
</organism>
<proteinExistence type="predicted"/>
<dbReference type="EMBL" id="JAPFFF010000006">
    <property type="protein sequence ID" value="KAK8887482.1"/>
    <property type="molecule type" value="Genomic_DNA"/>
</dbReference>
<accession>A0ABR2K8M5</accession>
<comment type="caution">
    <text evidence="1">The sequence shown here is derived from an EMBL/GenBank/DDBJ whole genome shotgun (WGS) entry which is preliminary data.</text>
</comment>
<reference evidence="1 2" key="1">
    <citation type="submission" date="2024-04" db="EMBL/GenBank/DDBJ databases">
        <title>Tritrichomonas musculus Genome.</title>
        <authorList>
            <person name="Alves-Ferreira E."/>
            <person name="Grigg M."/>
            <person name="Lorenzi H."/>
            <person name="Galac M."/>
        </authorList>
    </citation>
    <scope>NUCLEOTIDE SEQUENCE [LARGE SCALE GENOMIC DNA]</scope>
    <source>
        <strain evidence="1 2">EAF2021</strain>
    </source>
</reference>
<dbReference type="Gene3D" id="3.80.10.10">
    <property type="entry name" value="Ribonuclease Inhibitor"/>
    <property type="match status" value="1"/>
</dbReference>
<dbReference type="Proteomes" id="UP001470230">
    <property type="component" value="Unassembled WGS sequence"/>
</dbReference>